<feature type="binding site" evidence="8">
    <location>
        <position position="207"/>
    </location>
    <ligand>
        <name>Zn(2+)</name>
        <dbReference type="ChEBI" id="CHEBI:29105"/>
        <note>catalytic</note>
    </ligand>
</feature>
<dbReference type="InterPro" id="IPR003582">
    <property type="entry name" value="ShKT_dom"/>
</dbReference>
<keyword evidence="2 8" id="KW-0645">Protease</keyword>
<dbReference type="GO" id="GO:0008270">
    <property type="term" value="F:zinc ion binding"/>
    <property type="evidence" value="ECO:0007669"/>
    <property type="project" value="UniProtKB-UniRule"/>
</dbReference>
<evidence type="ECO:0000256" key="2">
    <source>
        <dbReference type="ARBA" id="ARBA00022670"/>
    </source>
</evidence>
<evidence type="ECO:0000313" key="12">
    <source>
        <dbReference type="EMBL" id="KAL3883601.1"/>
    </source>
</evidence>
<dbReference type="Pfam" id="PF01549">
    <property type="entry name" value="ShK"/>
    <property type="match status" value="2"/>
</dbReference>
<evidence type="ECO:0000313" key="14">
    <source>
        <dbReference type="Proteomes" id="UP001634394"/>
    </source>
</evidence>
<keyword evidence="9" id="KW-0732">Signal</keyword>
<comment type="cofactor">
    <cofactor evidence="8 9">
        <name>Zn(2+)</name>
        <dbReference type="ChEBI" id="CHEBI:29105"/>
    </cofactor>
    <text evidence="8 9">Binds 1 zinc ion per subunit.</text>
</comment>
<dbReference type="InterPro" id="IPR001506">
    <property type="entry name" value="Peptidase_M12A"/>
</dbReference>
<evidence type="ECO:0000256" key="9">
    <source>
        <dbReference type="RuleBase" id="RU361183"/>
    </source>
</evidence>
<dbReference type="SMART" id="SM00254">
    <property type="entry name" value="ShKT"/>
    <property type="match status" value="2"/>
</dbReference>
<evidence type="ECO:0000313" key="13">
    <source>
        <dbReference type="EMBL" id="KAL3883681.1"/>
    </source>
</evidence>
<evidence type="ECO:0000256" key="5">
    <source>
        <dbReference type="ARBA" id="ARBA00022833"/>
    </source>
</evidence>
<dbReference type="InterPro" id="IPR006026">
    <property type="entry name" value="Peptidase_Metallo"/>
</dbReference>
<comment type="caution">
    <text evidence="7">Lacks conserved residue(s) required for the propagation of feature annotation.</text>
</comment>
<dbReference type="SUPFAM" id="SSF55486">
    <property type="entry name" value="Metalloproteases ('zincins'), catalytic domain"/>
    <property type="match status" value="1"/>
</dbReference>
<dbReference type="PRINTS" id="PR00480">
    <property type="entry name" value="ASTACIN"/>
</dbReference>
<dbReference type="InterPro" id="IPR024079">
    <property type="entry name" value="MetalloPept_cat_dom_sf"/>
</dbReference>
<dbReference type="CDD" id="cd04280">
    <property type="entry name" value="ZnMc_astacin_like"/>
    <property type="match status" value="1"/>
</dbReference>
<comment type="function">
    <text evidence="1">Metalloprotease.</text>
</comment>
<dbReference type="GO" id="GO:0004222">
    <property type="term" value="F:metalloendopeptidase activity"/>
    <property type="evidence" value="ECO:0007669"/>
    <property type="project" value="UniProtKB-UniRule"/>
</dbReference>
<dbReference type="EMBL" id="JBJQND010000003">
    <property type="protein sequence ID" value="KAL3883601.1"/>
    <property type="molecule type" value="Genomic_DNA"/>
</dbReference>
<protein>
    <recommendedName>
        <fullName evidence="9">Metalloendopeptidase</fullName>
        <ecNumber evidence="9">3.4.24.-</ecNumber>
    </recommendedName>
</protein>
<evidence type="ECO:0000256" key="7">
    <source>
        <dbReference type="PROSITE-ProRule" id="PRU01005"/>
    </source>
</evidence>
<evidence type="ECO:0000256" key="6">
    <source>
        <dbReference type="ARBA" id="ARBA00023049"/>
    </source>
</evidence>
<feature type="signal peptide" evidence="9">
    <location>
        <begin position="1"/>
        <end position="21"/>
    </location>
</feature>
<feature type="active site" evidence="8">
    <location>
        <position position="198"/>
    </location>
</feature>
<organism evidence="13 14">
    <name type="scientific">Sinanodonta woodiana</name>
    <name type="common">Chinese pond mussel</name>
    <name type="synonym">Anodonta woodiana</name>
    <dbReference type="NCBI Taxonomy" id="1069815"/>
    <lineage>
        <taxon>Eukaryota</taxon>
        <taxon>Metazoa</taxon>
        <taxon>Spiralia</taxon>
        <taxon>Lophotrochozoa</taxon>
        <taxon>Mollusca</taxon>
        <taxon>Bivalvia</taxon>
        <taxon>Autobranchia</taxon>
        <taxon>Heteroconchia</taxon>
        <taxon>Palaeoheterodonta</taxon>
        <taxon>Unionida</taxon>
        <taxon>Unionoidea</taxon>
        <taxon>Unionidae</taxon>
        <taxon>Unioninae</taxon>
        <taxon>Sinanodonta</taxon>
    </lineage>
</organism>
<comment type="caution">
    <text evidence="13">The sequence shown here is derived from an EMBL/GenBank/DDBJ whole genome shotgun (WGS) entry which is preliminary data.</text>
</comment>
<evidence type="ECO:0000256" key="8">
    <source>
        <dbReference type="PROSITE-ProRule" id="PRU01211"/>
    </source>
</evidence>
<feature type="domain" description="Peptidase M12A" evidence="11">
    <location>
        <begin position="104"/>
        <end position="304"/>
    </location>
</feature>
<feature type="disulfide bond" evidence="7">
    <location>
        <begin position="424"/>
        <end position="458"/>
    </location>
</feature>
<feature type="binding site" evidence="8">
    <location>
        <position position="201"/>
    </location>
    <ligand>
        <name>Zn(2+)</name>
        <dbReference type="ChEBI" id="CHEBI:29105"/>
        <note>catalytic</note>
    </ligand>
</feature>
<dbReference type="Gene3D" id="3.40.390.10">
    <property type="entry name" value="Collagenase (Catalytic Domain)"/>
    <property type="match status" value="1"/>
</dbReference>
<feature type="chain" id="PRO_5044523842" description="Metalloendopeptidase" evidence="9">
    <location>
        <begin position="22"/>
        <end position="461"/>
    </location>
</feature>
<dbReference type="PANTHER" id="PTHR10127:SF780">
    <property type="entry name" value="METALLOENDOPEPTIDASE"/>
    <property type="match status" value="1"/>
</dbReference>
<proteinExistence type="predicted"/>
<feature type="binding site" evidence="8">
    <location>
        <position position="197"/>
    </location>
    <ligand>
        <name>Zn(2+)</name>
        <dbReference type="ChEBI" id="CHEBI:29105"/>
        <note>catalytic</note>
    </ligand>
</feature>
<evidence type="ECO:0000259" key="10">
    <source>
        <dbReference type="PROSITE" id="PS51670"/>
    </source>
</evidence>
<dbReference type="EC" id="3.4.24.-" evidence="9"/>
<evidence type="ECO:0000256" key="4">
    <source>
        <dbReference type="ARBA" id="ARBA00022801"/>
    </source>
</evidence>
<reference evidence="13 14" key="1">
    <citation type="submission" date="2024-11" db="EMBL/GenBank/DDBJ databases">
        <title>Chromosome-level genome assembly of the freshwater bivalve Anodonta woodiana.</title>
        <authorList>
            <person name="Chen X."/>
        </authorList>
    </citation>
    <scope>NUCLEOTIDE SEQUENCE [LARGE SCALE GENOMIC DNA]</scope>
    <source>
        <strain evidence="13">MN2024</strain>
        <tissue evidence="13">Gills</tissue>
    </source>
</reference>
<dbReference type="GO" id="GO:0006508">
    <property type="term" value="P:proteolysis"/>
    <property type="evidence" value="ECO:0007669"/>
    <property type="project" value="UniProtKB-KW"/>
</dbReference>
<dbReference type="PROSITE" id="PS51670">
    <property type="entry name" value="SHKT"/>
    <property type="match status" value="2"/>
</dbReference>
<keyword evidence="6 8" id="KW-0482">Metalloprotease</keyword>
<accession>A0ABD3XDM3</accession>
<feature type="domain" description="ShKT" evidence="10">
    <location>
        <begin position="424"/>
        <end position="458"/>
    </location>
</feature>
<sequence length="461" mass="52607">MHIRLAGVLSLCVVLWNPCSGHNIPEQLHKYDMNSHNMFVRENPTKKTIDELIREAMGDLKDTLNVQTKDDDILMELDMILSKQQYYGLYAQPKSSTLIRSKRKAVRNPFLRWPNGIIPYRFRLRHFSQRDQYMIRQAMTEWERYTCLRFREATSSDSDVVVFVNGKGCNSYVGMIRGEQEVSLASDGCRRIGVYLHEIGHAIGLKHEHNRPDRDKYVNIIWDNVDSNDWRNFINNTSWEVDQMNVPYDYYSVMHYSVTAYAKVKGLKTIIVKNPVNEARIGDPDTEQPSFRDIAIVNKMYECHAKCDPSIQCSGGYVDKNCQCVCENGDSDCQIGRAVKPSGECKNLHSDYRWCDILAKAGYCNTNWNVIIHCAKSCGTCSGPVMSTSNAGKLTNTIVKTKYEKPQINKVNQEANADDPNGGCIDQTNSCVNWARYGLCDNNIDEAVRLCPKTCNLCDHL</sequence>
<dbReference type="Proteomes" id="UP001634394">
    <property type="component" value="Unassembled WGS sequence"/>
</dbReference>
<dbReference type="EMBL" id="JBJQND010000003">
    <property type="protein sequence ID" value="KAL3883681.1"/>
    <property type="molecule type" value="Genomic_DNA"/>
</dbReference>
<dbReference type="AlphaFoldDB" id="A0ABD3XDM3"/>
<feature type="domain" description="ShKT" evidence="10">
    <location>
        <begin position="345"/>
        <end position="381"/>
    </location>
</feature>
<dbReference type="InterPro" id="IPR034035">
    <property type="entry name" value="Astacin-like_dom"/>
</dbReference>
<dbReference type="Gene3D" id="1.10.10.1940">
    <property type="match status" value="1"/>
</dbReference>
<dbReference type="Pfam" id="PF01400">
    <property type="entry name" value="Astacin"/>
    <property type="match status" value="1"/>
</dbReference>
<evidence type="ECO:0000259" key="11">
    <source>
        <dbReference type="PROSITE" id="PS51864"/>
    </source>
</evidence>
<keyword evidence="7" id="KW-1015">Disulfide bond</keyword>
<keyword evidence="5 8" id="KW-0862">Zinc</keyword>
<gene>
    <name evidence="12" type="ORF">ACJMK2_029849</name>
    <name evidence="13" type="ORF">ACJMK2_029920</name>
</gene>
<dbReference type="PROSITE" id="PS51864">
    <property type="entry name" value="ASTACIN"/>
    <property type="match status" value="1"/>
</dbReference>
<keyword evidence="4 8" id="KW-0378">Hydrolase</keyword>
<keyword evidence="14" id="KW-1185">Reference proteome</keyword>
<dbReference type="PANTHER" id="PTHR10127">
    <property type="entry name" value="DISCOIDIN, CUB, EGF, LAMININ , AND ZINC METALLOPROTEASE DOMAIN CONTAINING"/>
    <property type="match status" value="1"/>
</dbReference>
<dbReference type="SMART" id="SM00235">
    <property type="entry name" value="ZnMc"/>
    <property type="match status" value="1"/>
</dbReference>
<name>A0ABD3XDM3_SINWO</name>
<evidence type="ECO:0000256" key="3">
    <source>
        <dbReference type="ARBA" id="ARBA00022723"/>
    </source>
</evidence>
<evidence type="ECO:0000256" key="1">
    <source>
        <dbReference type="ARBA" id="ARBA00002657"/>
    </source>
</evidence>
<keyword evidence="3 8" id="KW-0479">Metal-binding</keyword>